<proteinExistence type="predicted"/>
<evidence type="ECO:0000313" key="1">
    <source>
        <dbReference type="EMBL" id="SKD09603.1"/>
    </source>
</evidence>
<name>A0A1T5PAG7_9BACT</name>
<reference evidence="1 2" key="1">
    <citation type="submission" date="2017-02" db="EMBL/GenBank/DDBJ databases">
        <authorList>
            <person name="Peterson S.W."/>
        </authorList>
    </citation>
    <scope>NUCLEOTIDE SEQUENCE [LARGE SCALE GENOMIC DNA]</scope>
    <source>
        <strain evidence="1 2">DSM 18108</strain>
    </source>
</reference>
<dbReference type="EMBL" id="FUZZ01000005">
    <property type="protein sequence ID" value="SKD09603.1"/>
    <property type="molecule type" value="Genomic_DNA"/>
</dbReference>
<dbReference type="AlphaFoldDB" id="A0A1T5PAG7"/>
<organism evidence="1 2">
    <name type="scientific">Chitinophaga ginsengisegetis</name>
    <dbReference type="NCBI Taxonomy" id="393003"/>
    <lineage>
        <taxon>Bacteria</taxon>
        <taxon>Pseudomonadati</taxon>
        <taxon>Bacteroidota</taxon>
        <taxon>Chitinophagia</taxon>
        <taxon>Chitinophagales</taxon>
        <taxon>Chitinophagaceae</taxon>
        <taxon>Chitinophaga</taxon>
    </lineage>
</organism>
<sequence>MKQLIQYMKIAGIITMLINVLAACNKEELNPEKAIQVIISGYNGSANELEVSIDTTRYDKSLANGKFILQPASLIGFNAVYTYRDPALRSRVTLTDPATGEIVFSKPLPASGTKACFNYIYLDGKVVEVNPPAAEATTNKLGFYIHYADSDAPFDIFLYRIDNTTGQEYREYLAKDVKRKSWIYIDYIPSADFDNKNALSNSSVCFTKAGTTDQWAFQDNETMSKVPAMGMGFPLAGEKGLVLPYFITPGSWQLEQSRLFFYPDRF</sequence>
<dbReference type="Proteomes" id="UP000190166">
    <property type="component" value="Unassembled WGS sequence"/>
</dbReference>
<dbReference type="PROSITE" id="PS51257">
    <property type="entry name" value="PROKAR_LIPOPROTEIN"/>
    <property type="match status" value="1"/>
</dbReference>
<dbReference type="STRING" id="393003.SAMN05660461_5492"/>
<keyword evidence="2" id="KW-1185">Reference proteome</keyword>
<evidence type="ECO:0000313" key="2">
    <source>
        <dbReference type="Proteomes" id="UP000190166"/>
    </source>
</evidence>
<gene>
    <name evidence="1" type="ORF">SAMN05660461_5492</name>
</gene>
<evidence type="ECO:0008006" key="3">
    <source>
        <dbReference type="Google" id="ProtNLM"/>
    </source>
</evidence>
<accession>A0A1T5PAG7</accession>
<protein>
    <recommendedName>
        <fullName evidence="3">DUF4249 domain-containing protein</fullName>
    </recommendedName>
</protein>
<dbReference type="RefSeq" id="WP_079472754.1">
    <property type="nucleotide sequence ID" value="NZ_FUZZ01000005.1"/>
</dbReference>